<keyword evidence="2" id="KW-0238">DNA-binding</keyword>
<dbReference type="PANTHER" id="PTHR24567">
    <property type="entry name" value="CRP FAMILY TRANSCRIPTIONAL REGULATORY PROTEIN"/>
    <property type="match status" value="1"/>
</dbReference>
<keyword evidence="1" id="KW-0805">Transcription regulation</keyword>
<dbReference type="Pfam" id="PF13545">
    <property type="entry name" value="HTH_Crp_2"/>
    <property type="match status" value="1"/>
</dbReference>
<name>A0A6V8SMP1_9CLOT</name>
<protein>
    <submittedName>
        <fullName evidence="6">Regulatory protein YeiL</fullName>
    </submittedName>
</protein>
<dbReference type="InterPro" id="IPR012318">
    <property type="entry name" value="HTH_CRP"/>
</dbReference>
<organism evidence="6 7">
    <name type="scientific">Clostridium fungisolvens</name>
    <dbReference type="NCBI Taxonomy" id="1604897"/>
    <lineage>
        <taxon>Bacteria</taxon>
        <taxon>Bacillati</taxon>
        <taxon>Bacillota</taxon>
        <taxon>Clostridia</taxon>
        <taxon>Eubacteriales</taxon>
        <taxon>Clostridiaceae</taxon>
        <taxon>Clostridium</taxon>
    </lineage>
</organism>
<evidence type="ECO:0000313" key="7">
    <source>
        <dbReference type="Proteomes" id="UP000580568"/>
    </source>
</evidence>
<dbReference type="AlphaFoldDB" id="A0A6V8SMP1"/>
<dbReference type="PROSITE" id="PS51063">
    <property type="entry name" value="HTH_CRP_2"/>
    <property type="match status" value="1"/>
</dbReference>
<dbReference type="Gene3D" id="2.60.120.10">
    <property type="entry name" value="Jelly Rolls"/>
    <property type="match status" value="1"/>
</dbReference>
<dbReference type="GO" id="GO:0003677">
    <property type="term" value="F:DNA binding"/>
    <property type="evidence" value="ECO:0007669"/>
    <property type="project" value="UniProtKB-KW"/>
</dbReference>
<evidence type="ECO:0000256" key="2">
    <source>
        <dbReference type="ARBA" id="ARBA00023125"/>
    </source>
</evidence>
<dbReference type="InterPro" id="IPR050397">
    <property type="entry name" value="Env_Response_Regulators"/>
</dbReference>
<sequence>MEVFYIIKINNRSTIEGFKELHNIDSYFSSDMTTHMEIHIFEKGELVYRSNEEIEYFYFLVKGKCKVYTLLQNGKSLLLRFYNPLMVMGDLEFISESTANCNVEAVHSCTFIGIPLGVIRKYAKDDAIFLRHICKTLSEKLATSAVSNSINLLYPLENRLASYMLAISSEEDLSTSLKGIVAERFTEIAELLGTSYRHLLRIINKLCDQKIIARDGNSLIILDYERLENLAGDLYQ</sequence>
<proteinExistence type="predicted"/>
<dbReference type="InterPro" id="IPR018490">
    <property type="entry name" value="cNMP-bd_dom_sf"/>
</dbReference>
<evidence type="ECO:0000313" key="6">
    <source>
        <dbReference type="EMBL" id="GFP78437.1"/>
    </source>
</evidence>
<gene>
    <name evidence="6" type="ORF">bsdtw1_04662</name>
</gene>
<evidence type="ECO:0000256" key="1">
    <source>
        <dbReference type="ARBA" id="ARBA00023015"/>
    </source>
</evidence>
<keyword evidence="3" id="KW-0804">Transcription</keyword>
<keyword evidence="7" id="KW-1185">Reference proteome</keyword>
<evidence type="ECO:0000256" key="3">
    <source>
        <dbReference type="ARBA" id="ARBA00023163"/>
    </source>
</evidence>
<dbReference type="InterPro" id="IPR036388">
    <property type="entry name" value="WH-like_DNA-bd_sf"/>
</dbReference>
<dbReference type="SUPFAM" id="SSF46785">
    <property type="entry name" value="Winged helix' DNA-binding domain"/>
    <property type="match status" value="1"/>
</dbReference>
<comment type="caution">
    <text evidence="6">The sequence shown here is derived from an EMBL/GenBank/DDBJ whole genome shotgun (WGS) entry which is preliminary data.</text>
</comment>
<evidence type="ECO:0000259" key="4">
    <source>
        <dbReference type="PROSITE" id="PS50042"/>
    </source>
</evidence>
<reference evidence="6 7" key="1">
    <citation type="submission" date="2020-07" db="EMBL/GenBank/DDBJ databases">
        <title>A new beta-1,3-glucan-decomposing anaerobic bacterium isolated from anoxic soil subjected to biological soil disinfestation.</title>
        <authorList>
            <person name="Ueki A."/>
            <person name="Tonouchi A."/>
        </authorList>
    </citation>
    <scope>NUCLEOTIDE SEQUENCE [LARGE SCALE GENOMIC DNA]</scope>
    <source>
        <strain evidence="6 7">TW1</strain>
    </source>
</reference>
<accession>A0A6V8SMP1</accession>
<dbReference type="CDD" id="cd00038">
    <property type="entry name" value="CAP_ED"/>
    <property type="match status" value="1"/>
</dbReference>
<dbReference type="InterPro" id="IPR014710">
    <property type="entry name" value="RmlC-like_jellyroll"/>
</dbReference>
<dbReference type="SMART" id="SM00100">
    <property type="entry name" value="cNMP"/>
    <property type="match status" value="1"/>
</dbReference>
<feature type="domain" description="Cyclic nucleotide-binding" evidence="4">
    <location>
        <begin position="20"/>
        <end position="140"/>
    </location>
</feature>
<dbReference type="PANTHER" id="PTHR24567:SF26">
    <property type="entry name" value="REGULATORY PROTEIN YEIL"/>
    <property type="match status" value="1"/>
</dbReference>
<dbReference type="Pfam" id="PF00027">
    <property type="entry name" value="cNMP_binding"/>
    <property type="match status" value="1"/>
</dbReference>
<dbReference type="EMBL" id="BLZR01000002">
    <property type="protein sequence ID" value="GFP78437.1"/>
    <property type="molecule type" value="Genomic_DNA"/>
</dbReference>
<dbReference type="GO" id="GO:0003700">
    <property type="term" value="F:DNA-binding transcription factor activity"/>
    <property type="evidence" value="ECO:0007669"/>
    <property type="project" value="TreeGrafter"/>
</dbReference>
<evidence type="ECO:0000259" key="5">
    <source>
        <dbReference type="PROSITE" id="PS51063"/>
    </source>
</evidence>
<dbReference type="Proteomes" id="UP000580568">
    <property type="component" value="Unassembled WGS sequence"/>
</dbReference>
<dbReference type="PROSITE" id="PS50042">
    <property type="entry name" value="CNMP_BINDING_3"/>
    <property type="match status" value="1"/>
</dbReference>
<dbReference type="SUPFAM" id="SSF51206">
    <property type="entry name" value="cAMP-binding domain-like"/>
    <property type="match status" value="1"/>
</dbReference>
<feature type="domain" description="HTH crp-type" evidence="5">
    <location>
        <begin position="154"/>
        <end position="225"/>
    </location>
</feature>
<dbReference type="InterPro" id="IPR036390">
    <property type="entry name" value="WH_DNA-bd_sf"/>
</dbReference>
<dbReference type="InterPro" id="IPR000595">
    <property type="entry name" value="cNMP-bd_dom"/>
</dbReference>
<dbReference type="GO" id="GO:0005829">
    <property type="term" value="C:cytosol"/>
    <property type="evidence" value="ECO:0007669"/>
    <property type="project" value="TreeGrafter"/>
</dbReference>
<dbReference type="Gene3D" id="1.10.10.10">
    <property type="entry name" value="Winged helix-like DNA-binding domain superfamily/Winged helix DNA-binding domain"/>
    <property type="match status" value="1"/>
</dbReference>